<evidence type="ECO:0000313" key="3">
    <source>
        <dbReference type="Proteomes" id="UP001501009"/>
    </source>
</evidence>
<sequence>MSSTTIAELEAVDLTDPESADSEAPEPAVLSEVDLYLLGKPIAEALADGWSEVPEDHPAGFADRSIRLVHPDGRSIGIRHLWQGRAVQTFAVGGPAHEQAADADGAAGENTQLPKGVRYSTGVRFTTASPLEEILTAIRTVLLPAFDGTRLRLRANGTPIPPAVQPPAEDSTDAPAAKAKTKPKSTAHRSTSAKRTTRRRTPAAA</sequence>
<organism evidence="2 3">
    <name type="scientific">Streptomyces coacervatus</name>
    <dbReference type="NCBI Taxonomy" id="647381"/>
    <lineage>
        <taxon>Bacteria</taxon>
        <taxon>Bacillati</taxon>
        <taxon>Actinomycetota</taxon>
        <taxon>Actinomycetes</taxon>
        <taxon>Kitasatosporales</taxon>
        <taxon>Streptomycetaceae</taxon>
        <taxon>Streptomyces</taxon>
    </lineage>
</organism>
<dbReference type="Proteomes" id="UP001501009">
    <property type="component" value="Unassembled WGS sequence"/>
</dbReference>
<feature type="compositionally biased region" description="Basic residues" evidence="1">
    <location>
        <begin position="179"/>
        <end position="205"/>
    </location>
</feature>
<feature type="region of interest" description="Disordered" evidence="1">
    <location>
        <begin position="157"/>
        <end position="205"/>
    </location>
</feature>
<keyword evidence="3" id="KW-1185">Reference proteome</keyword>
<name>A0ABP7J5S5_9ACTN</name>
<feature type="region of interest" description="Disordered" evidence="1">
    <location>
        <begin position="1"/>
        <end position="27"/>
    </location>
</feature>
<evidence type="ECO:0000313" key="2">
    <source>
        <dbReference type="EMBL" id="GAA3835620.1"/>
    </source>
</evidence>
<accession>A0ABP7J5S5</accession>
<feature type="compositionally biased region" description="Acidic residues" evidence="1">
    <location>
        <begin position="10"/>
        <end position="24"/>
    </location>
</feature>
<protein>
    <submittedName>
        <fullName evidence="2">Uncharacterized protein</fullName>
    </submittedName>
</protein>
<gene>
    <name evidence="2" type="ORF">GCM10022403_080440</name>
</gene>
<comment type="caution">
    <text evidence="2">The sequence shown here is derived from an EMBL/GenBank/DDBJ whole genome shotgun (WGS) entry which is preliminary data.</text>
</comment>
<proteinExistence type="predicted"/>
<reference evidence="3" key="1">
    <citation type="journal article" date="2019" name="Int. J. Syst. Evol. Microbiol.">
        <title>The Global Catalogue of Microorganisms (GCM) 10K type strain sequencing project: providing services to taxonomists for standard genome sequencing and annotation.</title>
        <authorList>
            <consortium name="The Broad Institute Genomics Platform"/>
            <consortium name="The Broad Institute Genome Sequencing Center for Infectious Disease"/>
            <person name="Wu L."/>
            <person name="Ma J."/>
        </authorList>
    </citation>
    <scope>NUCLEOTIDE SEQUENCE [LARGE SCALE GENOMIC DNA]</scope>
    <source>
        <strain evidence="3">JCM 17138</strain>
    </source>
</reference>
<dbReference type="RefSeq" id="WP_275775944.1">
    <property type="nucleotide sequence ID" value="NZ_BAABDE010000031.1"/>
</dbReference>
<dbReference type="EMBL" id="BAABDE010000031">
    <property type="protein sequence ID" value="GAA3835620.1"/>
    <property type="molecule type" value="Genomic_DNA"/>
</dbReference>
<evidence type="ECO:0000256" key="1">
    <source>
        <dbReference type="SAM" id="MobiDB-lite"/>
    </source>
</evidence>